<evidence type="ECO:0000313" key="3">
    <source>
        <dbReference type="Proteomes" id="UP001529510"/>
    </source>
</evidence>
<evidence type="ECO:0000313" key="2">
    <source>
        <dbReference type="EMBL" id="KAL0188538.1"/>
    </source>
</evidence>
<dbReference type="EMBL" id="JAMKFB020000007">
    <property type="protein sequence ID" value="KAL0188538.1"/>
    <property type="molecule type" value="Genomic_DNA"/>
</dbReference>
<dbReference type="Proteomes" id="UP001529510">
    <property type="component" value="Unassembled WGS sequence"/>
</dbReference>
<keyword evidence="1" id="KW-0472">Membrane</keyword>
<keyword evidence="1" id="KW-0812">Transmembrane</keyword>
<protein>
    <submittedName>
        <fullName evidence="2">Uncharacterized protein</fullName>
    </submittedName>
</protein>
<comment type="caution">
    <text evidence="2">The sequence shown here is derived from an EMBL/GenBank/DDBJ whole genome shotgun (WGS) entry which is preliminary data.</text>
</comment>
<keyword evidence="1" id="KW-1133">Transmembrane helix</keyword>
<feature type="non-terminal residue" evidence="2">
    <location>
        <position position="1"/>
    </location>
</feature>
<gene>
    <name evidence="2" type="ORF">M9458_015637</name>
</gene>
<name>A0ABD0QS35_CIRMR</name>
<evidence type="ECO:0000256" key="1">
    <source>
        <dbReference type="SAM" id="Phobius"/>
    </source>
</evidence>
<organism evidence="2 3">
    <name type="scientific">Cirrhinus mrigala</name>
    <name type="common">Mrigala</name>
    <dbReference type="NCBI Taxonomy" id="683832"/>
    <lineage>
        <taxon>Eukaryota</taxon>
        <taxon>Metazoa</taxon>
        <taxon>Chordata</taxon>
        <taxon>Craniata</taxon>
        <taxon>Vertebrata</taxon>
        <taxon>Euteleostomi</taxon>
        <taxon>Actinopterygii</taxon>
        <taxon>Neopterygii</taxon>
        <taxon>Teleostei</taxon>
        <taxon>Ostariophysi</taxon>
        <taxon>Cypriniformes</taxon>
        <taxon>Cyprinidae</taxon>
        <taxon>Labeoninae</taxon>
        <taxon>Labeonini</taxon>
        <taxon>Cirrhinus</taxon>
    </lineage>
</organism>
<reference evidence="2 3" key="1">
    <citation type="submission" date="2024-05" db="EMBL/GenBank/DDBJ databases">
        <title>Genome sequencing and assembly of Indian major carp, Cirrhinus mrigala (Hamilton, 1822).</title>
        <authorList>
            <person name="Mohindra V."/>
            <person name="Chowdhury L.M."/>
            <person name="Lal K."/>
            <person name="Jena J.K."/>
        </authorList>
    </citation>
    <scope>NUCLEOTIDE SEQUENCE [LARGE SCALE GENOMIC DNA]</scope>
    <source>
        <strain evidence="2">CM1030</strain>
        <tissue evidence="2">Blood</tissue>
    </source>
</reference>
<accession>A0ABD0QS35</accession>
<feature type="transmembrane region" description="Helical" evidence="1">
    <location>
        <begin position="46"/>
        <end position="70"/>
    </location>
</feature>
<keyword evidence="3" id="KW-1185">Reference proteome</keyword>
<proteinExistence type="predicted"/>
<sequence>SALALWILCAAMSPPPLPLSPPPAVGPLELSALPPPWLLPALAPPWAAFLATVWVLLLLASPSICSSLVISFTCISKDFVCCPTPGHLSTSKASS</sequence>
<dbReference type="AlphaFoldDB" id="A0ABD0QS35"/>